<dbReference type="PRINTS" id="PR01039">
    <property type="entry name" value="TRNASYNTHTRP"/>
</dbReference>
<keyword evidence="10" id="KW-0030">Aminoacyl-tRNA synthetase</keyword>
<dbReference type="InterPro" id="IPR018163">
    <property type="entry name" value="Thr/Ala-tRNA-synth_IIc_edit"/>
</dbReference>
<protein>
    <recommendedName>
        <fullName evidence="4">Tryptophan--tRNA ligase, cytoplasmic</fullName>
        <ecNumber evidence="3">6.1.1.2</ecNumber>
    </recommendedName>
    <alternativeName>
        <fullName evidence="11">Tryptophanyl-tRNA synthetase</fullName>
    </alternativeName>
</protein>
<dbReference type="PANTHER" id="PTHR10055:SF1">
    <property type="entry name" value="TRYPTOPHAN--TRNA LIGASE, CYTOPLASMIC"/>
    <property type="match status" value="1"/>
</dbReference>
<evidence type="ECO:0000256" key="1">
    <source>
        <dbReference type="ARBA" id="ARBA00004496"/>
    </source>
</evidence>
<dbReference type="Gene3D" id="1.10.240.10">
    <property type="entry name" value="Tyrosyl-Transfer RNA Synthetase"/>
    <property type="match status" value="1"/>
</dbReference>
<dbReference type="GO" id="GO:0005524">
    <property type="term" value="F:ATP binding"/>
    <property type="evidence" value="ECO:0007669"/>
    <property type="project" value="UniProtKB-KW"/>
</dbReference>
<dbReference type="GO" id="GO:0004830">
    <property type="term" value="F:tryptophan-tRNA ligase activity"/>
    <property type="evidence" value="ECO:0007669"/>
    <property type="project" value="UniProtKB-EC"/>
</dbReference>
<keyword evidence="6" id="KW-0436">Ligase</keyword>
<comment type="catalytic activity">
    <reaction evidence="12">
        <text>tRNA(Trp) + L-tryptophan + ATP = L-tryptophyl-tRNA(Trp) + AMP + diphosphate + H(+)</text>
        <dbReference type="Rhea" id="RHEA:24080"/>
        <dbReference type="Rhea" id="RHEA-COMP:9671"/>
        <dbReference type="Rhea" id="RHEA-COMP:9705"/>
        <dbReference type="ChEBI" id="CHEBI:15378"/>
        <dbReference type="ChEBI" id="CHEBI:30616"/>
        <dbReference type="ChEBI" id="CHEBI:33019"/>
        <dbReference type="ChEBI" id="CHEBI:57912"/>
        <dbReference type="ChEBI" id="CHEBI:78442"/>
        <dbReference type="ChEBI" id="CHEBI:78535"/>
        <dbReference type="ChEBI" id="CHEBI:456215"/>
        <dbReference type="EC" id="6.1.1.2"/>
    </reaction>
</comment>
<dbReference type="SUPFAM" id="SSF55186">
    <property type="entry name" value="ThrRS/AlaRS common domain"/>
    <property type="match status" value="1"/>
</dbReference>
<dbReference type="InterPro" id="IPR014729">
    <property type="entry name" value="Rossmann-like_a/b/a_fold"/>
</dbReference>
<keyword evidence="9" id="KW-0648">Protein biosynthesis</keyword>
<keyword evidence="7" id="KW-0547">Nucleotide-binding</keyword>
<evidence type="ECO:0000256" key="11">
    <source>
        <dbReference type="ARBA" id="ARBA00030268"/>
    </source>
</evidence>
<evidence type="ECO:0000256" key="12">
    <source>
        <dbReference type="ARBA" id="ARBA00049929"/>
    </source>
</evidence>
<dbReference type="NCBIfam" id="TIGR00233">
    <property type="entry name" value="trpS"/>
    <property type="match status" value="1"/>
</dbReference>
<dbReference type="CDD" id="cd00806">
    <property type="entry name" value="TrpRS_core"/>
    <property type="match status" value="1"/>
</dbReference>
<dbReference type="GO" id="GO:0005737">
    <property type="term" value="C:cytoplasm"/>
    <property type="evidence" value="ECO:0007669"/>
    <property type="project" value="UniProtKB-SubCell"/>
</dbReference>
<proteinExistence type="inferred from homology"/>
<evidence type="ECO:0000256" key="8">
    <source>
        <dbReference type="ARBA" id="ARBA00022840"/>
    </source>
</evidence>
<gene>
    <name evidence="13" type="ORF">RSET0789_LOCUS37</name>
</gene>
<comment type="subcellular location">
    <subcellularLocation>
        <location evidence="1">Cytoplasm</location>
    </subcellularLocation>
</comment>
<dbReference type="FunFam" id="3.40.50.620:FF:000033">
    <property type="entry name" value="tryptophan--tRNA ligase, cytoplasmic"/>
    <property type="match status" value="1"/>
</dbReference>
<dbReference type="AlphaFoldDB" id="A0A7S0A167"/>
<accession>A0A7S0A167</accession>
<evidence type="ECO:0000256" key="9">
    <source>
        <dbReference type="ARBA" id="ARBA00022917"/>
    </source>
</evidence>
<dbReference type="FunFam" id="1.10.240.10:FF:000007">
    <property type="entry name" value="Tryptophan--tRNA ligase"/>
    <property type="match status" value="1"/>
</dbReference>
<evidence type="ECO:0000256" key="2">
    <source>
        <dbReference type="ARBA" id="ARBA00005594"/>
    </source>
</evidence>
<evidence type="ECO:0000313" key="13">
    <source>
        <dbReference type="EMBL" id="CAD8349905.1"/>
    </source>
</evidence>
<comment type="similarity">
    <text evidence="2">Belongs to the class-I aminoacyl-tRNA synthetase family.</text>
</comment>
<dbReference type="Pfam" id="PF00579">
    <property type="entry name" value="tRNA-synt_1b"/>
    <property type="match status" value="1"/>
</dbReference>
<reference evidence="13" key="1">
    <citation type="submission" date="2021-01" db="EMBL/GenBank/DDBJ databases">
        <authorList>
            <person name="Corre E."/>
            <person name="Pelletier E."/>
            <person name="Niang G."/>
            <person name="Scheremetjew M."/>
            <person name="Finn R."/>
            <person name="Kale V."/>
            <person name="Holt S."/>
            <person name="Cochrane G."/>
            <person name="Meng A."/>
            <person name="Brown T."/>
            <person name="Cohen L."/>
        </authorList>
    </citation>
    <scope>NUCLEOTIDE SEQUENCE</scope>
    <source>
        <strain evidence="13">CCMP 1694</strain>
    </source>
</reference>
<evidence type="ECO:0000256" key="5">
    <source>
        <dbReference type="ARBA" id="ARBA00022490"/>
    </source>
</evidence>
<dbReference type="Gene3D" id="3.40.50.620">
    <property type="entry name" value="HUPs"/>
    <property type="match status" value="1"/>
</dbReference>
<organism evidence="13">
    <name type="scientific">Sundstroemia setigera</name>
    <dbReference type="NCBI Taxonomy" id="3005"/>
    <lineage>
        <taxon>Eukaryota</taxon>
        <taxon>Sar</taxon>
        <taxon>Stramenopiles</taxon>
        <taxon>Ochrophyta</taxon>
        <taxon>Bacillariophyta</taxon>
        <taxon>Coscinodiscophyceae</taxon>
        <taxon>Rhizosoleniophycidae</taxon>
        <taxon>Rhizosoleniales</taxon>
        <taxon>Rhizosoleniaceae</taxon>
        <taxon>Sundstroemia</taxon>
    </lineage>
</organism>
<evidence type="ECO:0000256" key="3">
    <source>
        <dbReference type="ARBA" id="ARBA00013161"/>
    </source>
</evidence>
<evidence type="ECO:0000256" key="4">
    <source>
        <dbReference type="ARBA" id="ARBA00013782"/>
    </source>
</evidence>
<keyword evidence="8" id="KW-0067">ATP-binding</keyword>
<dbReference type="EMBL" id="HBEI01000049">
    <property type="protein sequence ID" value="CAD8349905.1"/>
    <property type="molecule type" value="Transcribed_RNA"/>
</dbReference>
<dbReference type="InterPro" id="IPR002306">
    <property type="entry name" value="Trp-tRNA-ligase"/>
</dbReference>
<dbReference type="PANTHER" id="PTHR10055">
    <property type="entry name" value="TRYPTOPHANYL-TRNA SYNTHETASE"/>
    <property type="match status" value="1"/>
</dbReference>
<evidence type="ECO:0000256" key="7">
    <source>
        <dbReference type="ARBA" id="ARBA00022741"/>
    </source>
</evidence>
<sequence>MGETEPPKEKKKERKIVKPVPPPSVSTALVILRGAVAGVLGCSIGGESSASLMQPSFIKDKAPTGKFSVNLGKKNGTLCEIDLPEDEDGQNLVLDAIEREANKIINDSLPIVRFQMMREDAENKYGNIIFDDSQKKPPKKKSDQPLDFVFIDGLILAIPPGPTFSNTSQVKGIKLIKGSVGTTAITAGKNSRKSGIVIKFEADGVAGSEASTELAEPIDNEKIPSLTTTNIRLQEGQKLMAELTAKTNEALSTVEAPVSNESAEKNEDMVVDPFTVSGKIDYTKLVDDFGSKVIDPSLLARLEELTVKRGTVPYLHRFLRRNIFFSHRDLEIILDQVEQNKPLFLYTGRGPSSSAMHMGHLVPFMMTQWLQEAFQCPLVIQMTDDEKFLFKGKYEENNGYNLDHFYNLTMENAKDIIACGFDPEKTFIFSDLDYVGKMYPNICKIWKSVTTNTVNGIFGFDGSSNIGKMAFPAIQAAPSFASSFPEVLNVAKKPANDNMACLIPCAIDQDPYFRMTRDVAHKLVRNPQKHPLKGKPALIHSKFFPPLQGAMGKMSSSDDSSAIFLTDSPDQIGKKIKKHAFSGGRETKELQQELGGDLEIDVSYQWLRFFLEDDDELEKVKQSYGSGQGEYWSSSKVKEKLIEVVKELVSEHQRRRAEVTDDVVRKWMKERCLV</sequence>
<dbReference type="SUPFAM" id="SSF52374">
    <property type="entry name" value="Nucleotidylyl transferase"/>
    <property type="match status" value="1"/>
</dbReference>
<dbReference type="Gene3D" id="3.30.980.10">
    <property type="entry name" value="Threonyl-trna Synthetase, Chain A, domain 2"/>
    <property type="match status" value="1"/>
</dbReference>
<evidence type="ECO:0000256" key="10">
    <source>
        <dbReference type="ARBA" id="ARBA00023146"/>
    </source>
</evidence>
<dbReference type="GO" id="GO:0006436">
    <property type="term" value="P:tryptophanyl-tRNA aminoacylation"/>
    <property type="evidence" value="ECO:0007669"/>
    <property type="project" value="InterPro"/>
</dbReference>
<dbReference type="EC" id="6.1.1.2" evidence="3"/>
<evidence type="ECO:0000256" key="6">
    <source>
        <dbReference type="ARBA" id="ARBA00022598"/>
    </source>
</evidence>
<dbReference type="InterPro" id="IPR002305">
    <property type="entry name" value="aa-tRNA-synth_Ic"/>
</dbReference>
<keyword evidence="5" id="KW-0963">Cytoplasm</keyword>
<name>A0A7S0A167_9STRA</name>